<dbReference type="InterPro" id="IPR050855">
    <property type="entry name" value="NDM-1-like"/>
</dbReference>
<feature type="domain" description="Metallo-beta-lactamase" evidence="1">
    <location>
        <begin position="41"/>
        <end position="235"/>
    </location>
</feature>
<name>A0ABX6BZA5_9CHLR</name>
<keyword evidence="3" id="KW-1185">Reference proteome</keyword>
<reference evidence="2 3" key="1">
    <citation type="submission" date="2019-10" db="EMBL/GenBank/DDBJ databases">
        <title>Thermopilla bonchosmolovskayae gen. nov., sp. nov., a moderately thermophilic Chloroflexi bacterium from a Chukotka hot spring (Arctic, Russia), representing a novel classis Thermopillaia, which include previously uncultivated lineage OLB14.</title>
        <authorList>
            <person name="Kochetkova T.V."/>
            <person name="Zayulina K.S."/>
            <person name="Zhigarkov V.S."/>
            <person name="Minaev N.V."/>
            <person name="Novikov A."/>
            <person name="Toshchakov S.V."/>
            <person name="Elcheninov A.G."/>
            <person name="Kublanov I.V."/>
        </authorList>
    </citation>
    <scope>NUCLEOTIDE SEQUENCE [LARGE SCALE GENOMIC DNA]</scope>
    <source>
        <strain evidence="2 3">3753O</strain>
    </source>
</reference>
<dbReference type="InterPro" id="IPR036866">
    <property type="entry name" value="RibonucZ/Hydroxyglut_hydro"/>
</dbReference>
<gene>
    <name evidence="2" type="ORF">Tbon_00420</name>
</gene>
<dbReference type="CDD" id="cd07721">
    <property type="entry name" value="yflN-like_MBL-fold"/>
    <property type="match status" value="1"/>
</dbReference>
<accession>A0ABX6BZA5</accession>
<dbReference type="Gene3D" id="3.60.15.10">
    <property type="entry name" value="Ribonuclease Z/Hydroxyacylglutathione hydrolase-like"/>
    <property type="match status" value="1"/>
</dbReference>
<dbReference type="RefSeq" id="WP_158065786.1">
    <property type="nucleotide sequence ID" value="NZ_CP042829.1"/>
</dbReference>
<evidence type="ECO:0000313" key="3">
    <source>
        <dbReference type="Proteomes" id="UP000326331"/>
    </source>
</evidence>
<dbReference type="SUPFAM" id="SSF56281">
    <property type="entry name" value="Metallo-hydrolase/oxidoreductase"/>
    <property type="match status" value="1"/>
</dbReference>
<evidence type="ECO:0000259" key="1">
    <source>
        <dbReference type="SMART" id="SM00849"/>
    </source>
</evidence>
<proteinExistence type="predicted"/>
<sequence length="256" mass="28592">MTNPALNRRPVWQERWNELKPLPLRPCVEVVPGLYQVRTRASRAYLLVDDGITVVDTGAPGSGERILTAVREIGRSPDDIRDIIITHAHLDHVGGLPELQRWVPARTGIHLAEARDVEGDGPLPSPFAHALLARICEPYLLRVDPGPARIDVYLRDGDEFPALGGMRIIHVPGHTPGSIALHFPERGVLIVGDAMQYRFGRLMPPHRLFTRDMAQAAASIRRLAELDFDTLCFSHFRPIVRDADLKVREFARSLPA</sequence>
<dbReference type="PANTHER" id="PTHR42951:SF17">
    <property type="entry name" value="METALLO-BETA-LACTAMASE DOMAIN-CONTAINING PROTEIN"/>
    <property type="match status" value="1"/>
</dbReference>
<dbReference type="EMBL" id="CP042829">
    <property type="protein sequence ID" value="QFG01839.1"/>
    <property type="molecule type" value="Genomic_DNA"/>
</dbReference>
<organism evidence="2 3">
    <name type="scientific">Tepidiforma bonchosmolovskayae</name>
    <dbReference type="NCBI Taxonomy" id="2601677"/>
    <lineage>
        <taxon>Bacteria</taxon>
        <taxon>Bacillati</taxon>
        <taxon>Chloroflexota</taxon>
        <taxon>Tepidiformia</taxon>
        <taxon>Tepidiformales</taxon>
        <taxon>Tepidiformaceae</taxon>
        <taxon>Tepidiforma</taxon>
    </lineage>
</organism>
<evidence type="ECO:0000313" key="2">
    <source>
        <dbReference type="EMBL" id="QFG01839.1"/>
    </source>
</evidence>
<protein>
    <submittedName>
        <fullName evidence="2">MBL fold metallo-hydrolase</fullName>
    </submittedName>
</protein>
<dbReference type="InterPro" id="IPR001279">
    <property type="entry name" value="Metallo-B-lactamas"/>
</dbReference>
<dbReference type="PANTHER" id="PTHR42951">
    <property type="entry name" value="METALLO-BETA-LACTAMASE DOMAIN-CONTAINING"/>
    <property type="match status" value="1"/>
</dbReference>
<dbReference type="SMART" id="SM00849">
    <property type="entry name" value="Lactamase_B"/>
    <property type="match status" value="1"/>
</dbReference>
<dbReference type="Proteomes" id="UP000326331">
    <property type="component" value="Chromosome"/>
</dbReference>
<dbReference type="Pfam" id="PF00753">
    <property type="entry name" value="Lactamase_B"/>
    <property type="match status" value="1"/>
</dbReference>